<dbReference type="AlphaFoldDB" id="A0AAW1ET49"/>
<dbReference type="Pfam" id="PF19259">
    <property type="entry name" value="Ty3_capsid"/>
    <property type="match status" value="1"/>
</dbReference>
<accession>A0AAW1ET49</accession>
<evidence type="ECO:0000259" key="2">
    <source>
        <dbReference type="Pfam" id="PF19259"/>
    </source>
</evidence>
<dbReference type="PANTHER" id="PTHR15503">
    <property type="entry name" value="LDOC1 RELATED"/>
    <property type="match status" value="1"/>
</dbReference>
<feature type="compositionally biased region" description="Polar residues" evidence="1">
    <location>
        <begin position="198"/>
        <end position="212"/>
    </location>
</feature>
<protein>
    <recommendedName>
        <fullName evidence="2">Ty3 transposon capsid-like protein domain-containing protein</fullName>
    </recommendedName>
</protein>
<evidence type="ECO:0000313" key="3">
    <source>
        <dbReference type="EMBL" id="KAK9525406.1"/>
    </source>
</evidence>
<sequence>MGPHMTVSKQQTPSARDALYNQPIIADLTLFVDGSCFKDETVGILQVDSQPRTFASDNAKVAFTVGLMRGKALVWAEAWLNRCSPNRVPYEFFLEEFKRVFDHPVHTRDVVQRLLSLRQGSTSAAEYSVDFQILATESGWDKEALKGIYRHNLSDLLKDDFAVREDPESLEELFTLSINMDNRIRERRRERNFRPSNPVRQFASSPSLQFPSPSRRYSAAHSRSPTSAPPPLEPEEPMQLGRTHLSPEEREQRILSGSCLYCGESGHRMAVCSVRPKERARK</sequence>
<dbReference type="Proteomes" id="UP001488805">
    <property type="component" value="Unassembled WGS sequence"/>
</dbReference>
<name>A0AAW1ET49_ZOAVI</name>
<feature type="domain" description="Ty3 transposon capsid-like protein" evidence="2">
    <location>
        <begin position="52"/>
        <end position="182"/>
    </location>
</feature>
<gene>
    <name evidence="3" type="ORF">VZT92_016118</name>
</gene>
<keyword evidence="4" id="KW-1185">Reference proteome</keyword>
<dbReference type="EMBL" id="JBCEZU010000134">
    <property type="protein sequence ID" value="KAK9525406.1"/>
    <property type="molecule type" value="Genomic_DNA"/>
</dbReference>
<evidence type="ECO:0000313" key="4">
    <source>
        <dbReference type="Proteomes" id="UP001488805"/>
    </source>
</evidence>
<evidence type="ECO:0000256" key="1">
    <source>
        <dbReference type="SAM" id="MobiDB-lite"/>
    </source>
</evidence>
<reference evidence="3 4" key="1">
    <citation type="journal article" date="2024" name="Genome Biol. Evol.">
        <title>Chromosome-level genome assembly of the viviparous eelpout Zoarces viviparus.</title>
        <authorList>
            <person name="Fuhrmann N."/>
            <person name="Brasseur M.V."/>
            <person name="Bakowski C.E."/>
            <person name="Podsiadlowski L."/>
            <person name="Prost S."/>
            <person name="Krehenwinkel H."/>
            <person name="Mayer C."/>
        </authorList>
    </citation>
    <scope>NUCLEOTIDE SEQUENCE [LARGE SCALE GENOMIC DNA]</scope>
    <source>
        <strain evidence="3">NO-MEL_2022_Ind0_liver</strain>
    </source>
</reference>
<proteinExistence type="predicted"/>
<organism evidence="3 4">
    <name type="scientific">Zoarces viviparus</name>
    <name type="common">Viviparous eelpout</name>
    <name type="synonym">Blennius viviparus</name>
    <dbReference type="NCBI Taxonomy" id="48416"/>
    <lineage>
        <taxon>Eukaryota</taxon>
        <taxon>Metazoa</taxon>
        <taxon>Chordata</taxon>
        <taxon>Craniata</taxon>
        <taxon>Vertebrata</taxon>
        <taxon>Euteleostomi</taxon>
        <taxon>Actinopterygii</taxon>
        <taxon>Neopterygii</taxon>
        <taxon>Teleostei</taxon>
        <taxon>Neoteleostei</taxon>
        <taxon>Acanthomorphata</taxon>
        <taxon>Eupercaria</taxon>
        <taxon>Perciformes</taxon>
        <taxon>Cottioidei</taxon>
        <taxon>Zoarcales</taxon>
        <taxon>Zoarcidae</taxon>
        <taxon>Zoarcinae</taxon>
        <taxon>Zoarces</taxon>
    </lineage>
</organism>
<feature type="region of interest" description="Disordered" evidence="1">
    <location>
        <begin position="189"/>
        <end position="251"/>
    </location>
</feature>
<dbReference type="InterPro" id="IPR032567">
    <property type="entry name" value="RTL1-rel"/>
</dbReference>
<comment type="caution">
    <text evidence="3">The sequence shown here is derived from an EMBL/GenBank/DDBJ whole genome shotgun (WGS) entry which is preliminary data.</text>
</comment>
<dbReference type="PANTHER" id="PTHR15503:SF36">
    <property type="entry name" value="RETROTRANSPOSON GAG-LIKE PROTEIN 5"/>
    <property type="match status" value="1"/>
</dbReference>
<dbReference type="InterPro" id="IPR045358">
    <property type="entry name" value="Ty3_capsid"/>
</dbReference>